<dbReference type="Pfam" id="PF00440">
    <property type="entry name" value="TetR_N"/>
    <property type="match status" value="1"/>
</dbReference>
<dbReference type="PANTHER" id="PTHR43479">
    <property type="entry name" value="ACREF/ENVCD OPERON REPRESSOR-RELATED"/>
    <property type="match status" value="1"/>
</dbReference>
<dbReference type="Proteomes" id="UP000016626">
    <property type="component" value="Unassembled WGS sequence"/>
</dbReference>
<keyword evidence="1 2" id="KW-0238">DNA-binding</keyword>
<comment type="caution">
    <text evidence="4">The sequence shown here is derived from an EMBL/GenBank/DDBJ whole genome shotgun (WGS) entry which is preliminary data.</text>
</comment>
<dbReference type="InterPro" id="IPR009057">
    <property type="entry name" value="Homeodomain-like_sf"/>
</dbReference>
<evidence type="ECO:0000256" key="1">
    <source>
        <dbReference type="ARBA" id="ARBA00023125"/>
    </source>
</evidence>
<dbReference type="AlphaFoldDB" id="U2PHH3"/>
<feature type="DNA-binding region" description="H-T-H motif" evidence="2">
    <location>
        <begin position="47"/>
        <end position="66"/>
    </location>
</feature>
<dbReference type="InterPro" id="IPR050624">
    <property type="entry name" value="HTH-type_Tx_Regulator"/>
</dbReference>
<sequence length="200" mass="23959">MEEFMENDKNTNIKRNEIKDLRVKRTLENINNAFNELIFETDFEKITVKSLCEKAKINKKTFYTYYSSLDDLLLEYQEKTSSEYIEKISKYRIPEDFDKITREFFLFSEKHGEAYEKITSNKKYSYIRQRMINNVMSATWEKSGICEKIGEYRYNLLIAFVQSTTLSMYKQWITDGKKISLEEIISLTSELLIDGMKKFF</sequence>
<dbReference type="GO" id="GO:0003677">
    <property type="term" value="F:DNA binding"/>
    <property type="evidence" value="ECO:0007669"/>
    <property type="project" value="UniProtKB-UniRule"/>
</dbReference>
<evidence type="ECO:0000313" key="4">
    <source>
        <dbReference type="EMBL" id="ERK49965.1"/>
    </source>
</evidence>
<accession>U2PHH3</accession>
<dbReference type="PATRIC" id="fig|888055.3.peg.1183"/>
<dbReference type="Gene3D" id="1.10.357.10">
    <property type="entry name" value="Tetracycline Repressor, domain 2"/>
    <property type="match status" value="1"/>
</dbReference>
<dbReference type="eggNOG" id="COG1309">
    <property type="taxonomic scope" value="Bacteria"/>
</dbReference>
<dbReference type="PANTHER" id="PTHR43479:SF11">
    <property type="entry name" value="ACREF_ENVCD OPERON REPRESSOR-RELATED"/>
    <property type="match status" value="1"/>
</dbReference>
<dbReference type="HOGENOM" id="CLU_087539_0_3_0"/>
<evidence type="ECO:0000259" key="3">
    <source>
        <dbReference type="PROSITE" id="PS50977"/>
    </source>
</evidence>
<protein>
    <recommendedName>
        <fullName evidence="3">HTH tetR-type domain-containing protein</fullName>
    </recommendedName>
</protein>
<dbReference type="EMBL" id="AWVM01000066">
    <property type="protein sequence ID" value="ERK49965.1"/>
    <property type="molecule type" value="Genomic_DNA"/>
</dbReference>
<dbReference type="PROSITE" id="PS50977">
    <property type="entry name" value="HTH_TETR_2"/>
    <property type="match status" value="1"/>
</dbReference>
<organism evidence="4 5">
    <name type="scientific">Leptotrichia wadei (strain F0279)</name>
    <dbReference type="NCBI Taxonomy" id="888055"/>
    <lineage>
        <taxon>Bacteria</taxon>
        <taxon>Fusobacteriati</taxon>
        <taxon>Fusobacteriota</taxon>
        <taxon>Fusobacteriia</taxon>
        <taxon>Fusobacteriales</taxon>
        <taxon>Leptotrichiaceae</taxon>
        <taxon>Leptotrichia</taxon>
    </lineage>
</organism>
<name>U2PHH3_LEPWF</name>
<proteinExistence type="predicted"/>
<feature type="domain" description="HTH tetR-type" evidence="3">
    <location>
        <begin position="24"/>
        <end position="84"/>
    </location>
</feature>
<evidence type="ECO:0000313" key="5">
    <source>
        <dbReference type="Proteomes" id="UP000016626"/>
    </source>
</evidence>
<dbReference type="InterPro" id="IPR001647">
    <property type="entry name" value="HTH_TetR"/>
</dbReference>
<evidence type="ECO:0000256" key="2">
    <source>
        <dbReference type="PROSITE-ProRule" id="PRU00335"/>
    </source>
</evidence>
<dbReference type="SUPFAM" id="SSF46689">
    <property type="entry name" value="Homeodomain-like"/>
    <property type="match status" value="1"/>
</dbReference>
<gene>
    <name evidence="4" type="ORF">HMPREF9015_01229</name>
</gene>
<reference evidence="4 5" key="1">
    <citation type="submission" date="2013-06" db="EMBL/GenBank/DDBJ databases">
        <authorList>
            <person name="Weinstock G."/>
            <person name="Sodergren E."/>
            <person name="Lobos E.A."/>
            <person name="Fulton L."/>
            <person name="Fulton R."/>
            <person name="Courtney L."/>
            <person name="Fronick C."/>
            <person name="O'Laughlin M."/>
            <person name="Godfrey J."/>
            <person name="Wilson R.M."/>
            <person name="Miner T."/>
            <person name="Farmer C."/>
            <person name="Delehaunty K."/>
            <person name="Cordes M."/>
            <person name="Minx P."/>
            <person name="Tomlinson C."/>
            <person name="Chen J."/>
            <person name="Wollam A."/>
            <person name="Pepin K.H."/>
            <person name="Bhonagiri V."/>
            <person name="Zhang X."/>
            <person name="Warren W."/>
            <person name="Mitreva M."/>
            <person name="Mardis E.R."/>
            <person name="Wilson R.K."/>
        </authorList>
    </citation>
    <scope>NUCLEOTIDE SEQUENCE [LARGE SCALE GENOMIC DNA]</scope>
    <source>
        <strain evidence="4 5">F0279</strain>
    </source>
</reference>